<evidence type="ECO:0000313" key="3">
    <source>
        <dbReference type="Proteomes" id="UP001158045"/>
    </source>
</evidence>
<comment type="caution">
    <text evidence="2">The sequence shown here is derived from an EMBL/GenBank/DDBJ whole genome shotgun (WGS) entry which is preliminary data.</text>
</comment>
<dbReference type="RefSeq" id="WP_281094608.1">
    <property type="nucleotide sequence ID" value="NZ_JARYZI010000007.1"/>
</dbReference>
<keyword evidence="1" id="KW-1133">Transmembrane helix</keyword>
<dbReference type="EMBL" id="JARYZI010000007">
    <property type="protein sequence ID" value="MDH8678722.1"/>
    <property type="molecule type" value="Genomic_DNA"/>
</dbReference>
<reference evidence="2 3" key="1">
    <citation type="submission" date="2023-04" db="EMBL/GenBank/DDBJ databases">
        <title>Fusibacter bizertensis strain WBS, isolated from littoral bottom sediments of the Arctic seas - biochemical and genomic analysis.</title>
        <authorList>
            <person name="Brioukhanov A.L."/>
        </authorList>
    </citation>
    <scope>NUCLEOTIDE SEQUENCE [LARGE SCALE GENOMIC DNA]</scope>
    <source>
        <strain evidence="2 3">WBS</strain>
    </source>
</reference>
<accession>A0ABT6NE92</accession>
<protein>
    <recommendedName>
        <fullName evidence="4">ABC transmembrane type-1 domain-containing protein</fullName>
    </recommendedName>
</protein>
<evidence type="ECO:0000313" key="2">
    <source>
        <dbReference type="EMBL" id="MDH8678722.1"/>
    </source>
</evidence>
<keyword evidence="1" id="KW-0472">Membrane</keyword>
<feature type="transmembrane region" description="Helical" evidence="1">
    <location>
        <begin position="51"/>
        <end position="76"/>
    </location>
</feature>
<organism evidence="2 3">
    <name type="scientific">Fusibacter bizertensis</name>
    <dbReference type="NCBI Taxonomy" id="1488331"/>
    <lineage>
        <taxon>Bacteria</taxon>
        <taxon>Bacillati</taxon>
        <taxon>Bacillota</taxon>
        <taxon>Clostridia</taxon>
        <taxon>Eubacteriales</taxon>
        <taxon>Eubacteriales Family XII. Incertae Sedis</taxon>
        <taxon>Fusibacter</taxon>
    </lineage>
</organism>
<feature type="transmembrane region" description="Helical" evidence="1">
    <location>
        <begin position="82"/>
        <end position="99"/>
    </location>
</feature>
<gene>
    <name evidence="2" type="ORF">QE109_11215</name>
</gene>
<name>A0ABT6NE92_9FIRM</name>
<keyword evidence="1" id="KW-0812">Transmembrane</keyword>
<proteinExistence type="predicted"/>
<keyword evidence="3" id="KW-1185">Reference proteome</keyword>
<evidence type="ECO:0008006" key="4">
    <source>
        <dbReference type="Google" id="ProtNLM"/>
    </source>
</evidence>
<sequence length="140" mass="16518">MIINEFKKNLKIFNEVEASMITKKQYEDTKKWNEEVAVKSYRRKKVSIDKIINFTVIDGITYIGGVAVFFGGIYFWINYDSVLLVVISFLFFASIYRVINNKEILANFIKSIEKQIVENDPNEIKKRKIGNDEINEWIDY</sequence>
<dbReference type="Proteomes" id="UP001158045">
    <property type="component" value="Unassembled WGS sequence"/>
</dbReference>
<evidence type="ECO:0000256" key="1">
    <source>
        <dbReference type="SAM" id="Phobius"/>
    </source>
</evidence>